<feature type="compositionally biased region" description="Basic and acidic residues" evidence="1">
    <location>
        <begin position="117"/>
        <end position="126"/>
    </location>
</feature>
<reference evidence="2 3" key="1">
    <citation type="submission" date="2015-09" db="EMBL/GenBank/DDBJ databases">
        <title>Trachymyrmex cornetzi WGS genome.</title>
        <authorList>
            <person name="Nygaard S."/>
            <person name="Hu H."/>
            <person name="Boomsma J."/>
            <person name="Zhang G."/>
        </authorList>
    </citation>
    <scope>NUCLEOTIDE SEQUENCE [LARGE SCALE GENOMIC DNA]</scope>
    <source>
        <strain evidence="2">Tcor2-1</strain>
        <tissue evidence="2">Whole body</tissue>
    </source>
</reference>
<name>A0A151IVG2_9HYME</name>
<evidence type="ECO:0000313" key="2">
    <source>
        <dbReference type="EMBL" id="KYN11724.1"/>
    </source>
</evidence>
<evidence type="ECO:0000313" key="3">
    <source>
        <dbReference type="Proteomes" id="UP000078492"/>
    </source>
</evidence>
<protein>
    <submittedName>
        <fullName evidence="2">Uncharacterized protein</fullName>
    </submittedName>
</protein>
<organism evidence="2 3">
    <name type="scientific">Trachymyrmex cornetzi</name>
    <dbReference type="NCBI Taxonomy" id="471704"/>
    <lineage>
        <taxon>Eukaryota</taxon>
        <taxon>Metazoa</taxon>
        <taxon>Ecdysozoa</taxon>
        <taxon>Arthropoda</taxon>
        <taxon>Hexapoda</taxon>
        <taxon>Insecta</taxon>
        <taxon>Pterygota</taxon>
        <taxon>Neoptera</taxon>
        <taxon>Endopterygota</taxon>
        <taxon>Hymenoptera</taxon>
        <taxon>Apocrita</taxon>
        <taxon>Aculeata</taxon>
        <taxon>Formicoidea</taxon>
        <taxon>Formicidae</taxon>
        <taxon>Myrmicinae</taxon>
        <taxon>Trachymyrmex</taxon>
    </lineage>
</organism>
<evidence type="ECO:0000256" key="1">
    <source>
        <dbReference type="SAM" id="MobiDB-lite"/>
    </source>
</evidence>
<proteinExistence type="predicted"/>
<dbReference type="Proteomes" id="UP000078492">
    <property type="component" value="Unassembled WGS sequence"/>
</dbReference>
<accession>A0A151IVG2</accession>
<dbReference type="EMBL" id="KQ980899">
    <property type="protein sequence ID" value="KYN11724.1"/>
    <property type="molecule type" value="Genomic_DNA"/>
</dbReference>
<sequence>MYLTPRQARASSEESVVEKGRRVPLDKIGVGVTTTGRPDRRFFNCAVLKGYKGRKENTREGVRFERTQERIASTCTSRPVGFALVREQKTNKETSKAGGRPKPTSASPLTFGSFLIKDADQQRQRL</sequence>
<feature type="region of interest" description="Disordered" evidence="1">
    <location>
        <begin position="87"/>
        <end position="126"/>
    </location>
</feature>
<gene>
    <name evidence="2" type="ORF">ALC57_16123</name>
</gene>
<dbReference type="AlphaFoldDB" id="A0A151IVG2"/>
<keyword evidence="3" id="KW-1185">Reference proteome</keyword>